<evidence type="ECO:0000259" key="1">
    <source>
        <dbReference type="Pfam" id="PF00188"/>
    </source>
</evidence>
<reference evidence="3 4" key="1">
    <citation type="submission" date="2016-10" db="EMBL/GenBank/DDBJ databases">
        <authorList>
            <person name="de Groot N.N."/>
        </authorList>
    </citation>
    <scope>NUCLEOTIDE SEQUENCE [LARGE SCALE GENOMIC DNA]</scope>
    <source>
        <strain evidence="3 4">DSM 18979</strain>
    </source>
</reference>
<proteinExistence type="predicted"/>
<organism evidence="3 4">
    <name type="scientific">Natronincola peptidivorans</name>
    <dbReference type="NCBI Taxonomy" id="426128"/>
    <lineage>
        <taxon>Bacteria</taxon>
        <taxon>Bacillati</taxon>
        <taxon>Bacillota</taxon>
        <taxon>Clostridia</taxon>
        <taxon>Peptostreptococcales</taxon>
        <taxon>Natronincolaceae</taxon>
        <taxon>Natronincola</taxon>
    </lineage>
</organism>
<protein>
    <submittedName>
        <fullName evidence="3">Cysteine-rich secretory protein family protein</fullName>
    </submittedName>
</protein>
<dbReference type="EMBL" id="FOHU01000008">
    <property type="protein sequence ID" value="SET32677.1"/>
    <property type="molecule type" value="Genomic_DNA"/>
</dbReference>
<evidence type="ECO:0000313" key="4">
    <source>
        <dbReference type="Proteomes" id="UP000199568"/>
    </source>
</evidence>
<dbReference type="SUPFAM" id="SSF55797">
    <property type="entry name" value="PR-1-like"/>
    <property type="match status" value="1"/>
</dbReference>
<feature type="domain" description="SCP" evidence="1">
    <location>
        <begin position="261"/>
        <end position="375"/>
    </location>
</feature>
<dbReference type="OrthoDB" id="9783944at2"/>
<dbReference type="Pfam" id="PF14504">
    <property type="entry name" value="CAP_assoc_N"/>
    <property type="match status" value="1"/>
</dbReference>
<name>A0A1I0DJN8_9FIRM</name>
<evidence type="ECO:0000259" key="2">
    <source>
        <dbReference type="Pfam" id="PF14504"/>
    </source>
</evidence>
<dbReference type="STRING" id="426128.SAMN05660297_02026"/>
<keyword evidence="4" id="KW-1185">Reference proteome</keyword>
<dbReference type="Proteomes" id="UP000199568">
    <property type="component" value="Unassembled WGS sequence"/>
</dbReference>
<dbReference type="Gene3D" id="3.40.33.10">
    <property type="entry name" value="CAP"/>
    <property type="match status" value="1"/>
</dbReference>
<evidence type="ECO:0000313" key="3">
    <source>
        <dbReference type="EMBL" id="SET32677.1"/>
    </source>
</evidence>
<dbReference type="InterPro" id="IPR014044">
    <property type="entry name" value="CAP_dom"/>
</dbReference>
<feature type="domain" description="CAP-associated" evidence="2">
    <location>
        <begin position="107"/>
        <end position="242"/>
    </location>
</feature>
<dbReference type="RefSeq" id="WP_090443188.1">
    <property type="nucleotide sequence ID" value="NZ_FOHU01000008.1"/>
</dbReference>
<dbReference type="PANTHER" id="PTHR31157">
    <property type="entry name" value="SCP DOMAIN-CONTAINING PROTEIN"/>
    <property type="match status" value="1"/>
</dbReference>
<gene>
    <name evidence="3" type="ORF">SAMN05660297_02026</name>
</gene>
<dbReference type="InterPro" id="IPR035940">
    <property type="entry name" value="CAP_sf"/>
</dbReference>
<dbReference type="InterPro" id="IPR029410">
    <property type="entry name" value="CAP_assoc"/>
</dbReference>
<sequence>MRLFKRLILFLVIGLTIAVYKNPSLIIPKSQSIIMTISSTKLTDWYNNNLQVMPENNSRLKNAEANIRSKMRYLLGSLDNHILKGNPSRSLEEIEKEKNVILLEIAIGDSVEKVISTLGQPNRKDESQYGFQWYIYNGDYSKYLQVGIQEDKVVGIYTNSPQLQTEGETQIGADRVTVEKLLGKPLEYLKKDNTMYYLSSPEEYYTYLIYNYYATIFFDIHNNNKVIAIQLIEKNTEEALKGFYGKPTEELKESFEKQVFDLANATRVHFNLPQFQWDQQAMMAARKQSKDMAKRNFFDHKNPNGEGPSDRLEKEGISWRTSGENIAAGQTSAIFAHQNWMNSIGHRENILGSFERLGVGVYFGGNYNTYYTQKFYSPY</sequence>
<accession>A0A1I0DJN8</accession>
<dbReference type="PANTHER" id="PTHR31157:SF1">
    <property type="entry name" value="SCP DOMAIN-CONTAINING PROTEIN"/>
    <property type="match status" value="1"/>
</dbReference>
<dbReference type="AlphaFoldDB" id="A0A1I0DJN8"/>
<dbReference type="CDD" id="cd05379">
    <property type="entry name" value="CAP_bacterial"/>
    <property type="match status" value="1"/>
</dbReference>
<dbReference type="Pfam" id="PF00188">
    <property type="entry name" value="CAP"/>
    <property type="match status" value="1"/>
</dbReference>